<dbReference type="PaxDb" id="4081-Solyc05g005790.2.1"/>
<evidence type="ECO:0000256" key="15">
    <source>
        <dbReference type="SAM" id="Phobius"/>
    </source>
</evidence>
<dbReference type="Pfam" id="PF13639">
    <property type="entry name" value="zf-RING_2"/>
    <property type="match status" value="1"/>
</dbReference>
<evidence type="ECO:0000256" key="8">
    <source>
        <dbReference type="ARBA" id="ARBA00022771"/>
    </source>
</evidence>
<evidence type="ECO:0000256" key="12">
    <source>
        <dbReference type="ARBA" id="ARBA00023136"/>
    </source>
</evidence>
<comment type="similarity">
    <text evidence="13">Belongs to the RING-type zinc finger family. ATL subfamily.</text>
</comment>
<dbReference type="Gramene" id="Solyc05g005790.3.1">
    <property type="protein sequence ID" value="Solyc05g005790.3.1"/>
    <property type="gene ID" value="Solyc05g005790.3"/>
</dbReference>
<reference evidence="17" key="2">
    <citation type="submission" date="2019-01" db="UniProtKB">
        <authorList>
            <consortium name="EnsemblPlants"/>
        </authorList>
    </citation>
    <scope>IDENTIFICATION</scope>
    <source>
        <strain evidence="17">cv. Heinz 1706</strain>
    </source>
</reference>
<keyword evidence="12 15" id="KW-0472">Membrane</keyword>
<dbReference type="GO" id="GO:0016020">
    <property type="term" value="C:membrane"/>
    <property type="evidence" value="ECO:0007669"/>
    <property type="project" value="UniProtKB-SubCell"/>
</dbReference>
<keyword evidence="10" id="KW-0862">Zinc</keyword>
<evidence type="ECO:0000313" key="17">
    <source>
        <dbReference type="EnsemblPlants" id="Solyc05g005790.3.1"/>
    </source>
</evidence>
<dbReference type="OMA" id="ETHMGAS"/>
<keyword evidence="11 15" id="KW-1133">Transmembrane helix</keyword>
<dbReference type="Gene3D" id="3.30.40.10">
    <property type="entry name" value="Zinc/RING finger domain, C3HC4 (zinc finger)"/>
    <property type="match status" value="1"/>
</dbReference>
<dbReference type="InterPro" id="IPR013083">
    <property type="entry name" value="Znf_RING/FYVE/PHD"/>
</dbReference>
<comment type="catalytic activity">
    <reaction evidence="1">
        <text>S-ubiquitinyl-[E2 ubiquitin-conjugating enzyme]-L-cysteine + [acceptor protein]-L-lysine = [E2 ubiquitin-conjugating enzyme]-L-cysteine + N(6)-ubiquitinyl-[acceptor protein]-L-lysine.</text>
        <dbReference type="EC" id="2.3.2.27"/>
    </reaction>
</comment>
<comment type="subcellular location">
    <subcellularLocation>
        <location evidence="2">Membrane</location>
        <topology evidence="2">Single-pass membrane protein</topology>
    </subcellularLocation>
</comment>
<dbReference type="FunFam" id="3.30.40.10:FF:000231">
    <property type="entry name" value="RING-H2 finger protein ATL46"/>
    <property type="match status" value="1"/>
</dbReference>
<evidence type="ECO:0000256" key="9">
    <source>
        <dbReference type="ARBA" id="ARBA00022786"/>
    </source>
</evidence>
<proteinExistence type="inferred from homology"/>
<keyword evidence="18" id="KW-1185">Reference proteome</keyword>
<dbReference type="PANTHER" id="PTHR45768:SF54">
    <property type="entry name" value="RING-H2 FINGER PROTEIN ATL47-LIKE"/>
    <property type="match status" value="1"/>
</dbReference>
<keyword evidence="9" id="KW-0833">Ubl conjugation pathway</keyword>
<keyword evidence="8 14" id="KW-0863">Zinc-finger</keyword>
<evidence type="ECO:0000256" key="7">
    <source>
        <dbReference type="ARBA" id="ARBA00022723"/>
    </source>
</evidence>
<name>A0A3Q7GDD3_SOLLC</name>
<evidence type="ECO:0000256" key="14">
    <source>
        <dbReference type="PROSITE-ProRule" id="PRU00175"/>
    </source>
</evidence>
<evidence type="ECO:0000256" key="2">
    <source>
        <dbReference type="ARBA" id="ARBA00004167"/>
    </source>
</evidence>
<dbReference type="PANTHER" id="PTHR45768">
    <property type="entry name" value="E3 UBIQUITIN-PROTEIN LIGASE RNF13-LIKE"/>
    <property type="match status" value="1"/>
</dbReference>
<feature type="domain" description="RING-type" evidence="16">
    <location>
        <begin position="129"/>
        <end position="171"/>
    </location>
</feature>
<dbReference type="SMART" id="SM00184">
    <property type="entry name" value="RING"/>
    <property type="match status" value="1"/>
</dbReference>
<evidence type="ECO:0000313" key="18">
    <source>
        <dbReference type="Proteomes" id="UP000004994"/>
    </source>
</evidence>
<evidence type="ECO:0000256" key="6">
    <source>
        <dbReference type="ARBA" id="ARBA00022692"/>
    </source>
</evidence>
<dbReference type="CDD" id="cd16461">
    <property type="entry name" value="RING-H2_EL5-like"/>
    <property type="match status" value="1"/>
</dbReference>
<evidence type="ECO:0000256" key="3">
    <source>
        <dbReference type="ARBA" id="ARBA00004906"/>
    </source>
</evidence>
<dbReference type="EC" id="2.3.2.27" evidence="4"/>
<dbReference type="InterPro" id="IPR001841">
    <property type="entry name" value="Znf_RING"/>
</dbReference>
<keyword evidence="6 15" id="KW-0812">Transmembrane</keyword>
<reference evidence="17" key="1">
    <citation type="journal article" date="2012" name="Nature">
        <title>The tomato genome sequence provides insights into fleshy fruit evolution.</title>
        <authorList>
            <consortium name="Tomato Genome Consortium"/>
        </authorList>
    </citation>
    <scope>NUCLEOTIDE SEQUENCE [LARGE SCALE GENOMIC DNA]</scope>
    <source>
        <strain evidence="17">cv. Heinz 1706</strain>
    </source>
</reference>
<sequence length="472" mass="51991">MPWVQSEIREKYDLLNQIHLLSSPQKDSSTPSSSSGNKISPAVLFIIVILAIIFFISGVLHLLVRYLMKHRWSSSSSNRDPEMSDSGTYQRQLQQLFHLHDSGLDQAFIDALPVFLYKEIVGLKEPFDCAVCLCEFSEQDELRLLPLCSHAFHISCIDTWLLSNSTCPLCRGILFTPGFCAENPIFCFDDSIREECSNGGVSEHGSVVGVGVSPSVKPHEDLDSTISSRRVFSVRLGKFKNTNNSLVENGKREMGETSNSSLDSRRCFSMGSFQYVVDDSELQVALCPNSAKNHGVDGSGGQLMRGIVKGKSGHNGSSANDGDNYGKRIGNKGESFSVSKIWLWSKKDKFHNSADNMQADLDTTVVKYSKIKLREADILASPSLPPKRKGVEGPTNAQQDDNFCLPTDFFFSNGLVVPPTIFICKVHCVEFLIMVGSVKSGVGDFSDEMDVFPSCGDIEISPLGHVVALNYK</sequence>
<evidence type="ECO:0000256" key="1">
    <source>
        <dbReference type="ARBA" id="ARBA00000900"/>
    </source>
</evidence>
<dbReference type="AlphaFoldDB" id="A0A3Q7GDD3"/>
<dbReference type="EnsemblPlants" id="Solyc05g005790.3.1">
    <property type="protein sequence ID" value="Solyc05g005790.3.1"/>
    <property type="gene ID" value="Solyc05g005790.3"/>
</dbReference>
<dbReference type="InParanoid" id="A0A3Q7GDD3"/>
<comment type="pathway">
    <text evidence="3">Protein modification; protein ubiquitination.</text>
</comment>
<organism evidence="17">
    <name type="scientific">Solanum lycopersicum</name>
    <name type="common">Tomato</name>
    <name type="synonym">Lycopersicon esculentum</name>
    <dbReference type="NCBI Taxonomy" id="4081"/>
    <lineage>
        <taxon>Eukaryota</taxon>
        <taxon>Viridiplantae</taxon>
        <taxon>Streptophyta</taxon>
        <taxon>Embryophyta</taxon>
        <taxon>Tracheophyta</taxon>
        <taxon>Spermatophyta</taxon>
        <taxon>Magnoliopsida</taxon>
        <taxon>eudicotyledons</taxon>
        <taxon>Gunneridae</taxon>
        <taxon>Pentapetalae</taxon>
        <taxon>asterids</taxon>
        <taxon>lamiids</taxon>
        <taxon>Solanales</taxon>
        <taxon>Solanaceae</taxon>
        <taxon>Solanoideae</taxon>
        <taxon>Solaneae</taxon>
        <taxon>Solanum</taxon>
        <taxon>Solanum subgen. Lycopersicon</taxon>
    </lineage>
</organism>
<evidence type="ECO:0000256" key="10">
    <source>
        <dbReference type="ARBA" id="ARBA00022833"/>
    </source>
</evidence>
<dbReference type="PROSITE" id="PS50089">
    <property type="entry name" value="ZF_RING_2"/>
    <property type="match status" value="1"/>
</dbReference>
<evidence type="ECO:0000256" key="13">
    <source>
        <dbReference type="ARBA" id="ARBA00024209"/>
    </source>
</evidence>
<dbReference type="Proteomes" id="UP000004994">
    <property type="component" value="Chromosome 5"/>
</dbReference>
<evidence type="ECO:0000256" key="4">
    <source>
        <dbReference type="ARBA" id="ARBA00012483"/>
    </source>
</evidence>
<evidence type="ECO:0000259" key="16">
    <source>
        <dbReference type="PROSITE" id="PS50089"/>
    </source>
</evidence>
<evidence type="ECO:0000256" key="11">
    <source>
        <dbReference type="ARBA" id="ARBA00022989"/>
    </source>
</evidence>
<dbReference type="GO" id="GO:0008270">
    <property type="term" value="F:zinc ion binding"/>
    <property type="evidence" value="ECO:0007669"/>
    <property type="project" value="UniProtKB-KW"/>
</dbReference>
<dbReference type="SUPFAM" id="SSF57850">
    <property type="entry name" value="RING/U-box"/>
    <property type="match status" value="1"/>
</dbReference>
<evidence type="ECO:0000256" key="5">
    <source>
        <dbReference type="ARBA" id="ARBA00022679"/>
    </source>
</evidence>
<keyword evidence="5" id="KW-0808">Transferase</keyword>
<dbReference type="GO" id="GO:0061630">
    <property type="term" value="F:ubiquitin protein ligase activity"/>
    <property type="evidence" value="ECO:0007669"/>
    <property type="project" value="UniProtKB-EC"/>
</dbReference>
<protein>
    <recommendedName>
        <fullName evidence="4">RING-type E3 ubiquitin transferase</fullName>
        <ecNumber evidence="4">2.3.2.27</ecNumber>
    </recommendedName>
</protein>
<feature type="transmembrane region" description="Helical" evidence="15">
    <location>
        <begin position="42"/>
        <end position="64"/>
    </location>
</feature>
<keyword evidence="7" id="KW-0479">Metal-binding</keyword>
<accession>A0A3Q7GDD3</accession>